<dbReference type="AlphaFoldDB" id="A0A150RZQ1"/>
<evidence type="ECO:0000313" key="2">
    <source>
        <dbReference type="Proteomes" id="UP000075635"/>
    </source>
</evidence>
<proteinExistence type="predicted"/>
<accession>A0A150RZQ1</accession>
<dbReference type="Proteomes" id="UP000075635">
    <property type="component" value="Unassembled WGS sequence"/>
</dbReference>
<dbReference type="SUPFAM" id="SSF54637">
    <property type="entry name" value="Thioesterase/thiol ester dehydrase-isomerase"/>
    <property type="match status" value="1"/>
</dbReference>
<dbReference type="EMBL" id="JEMB01001757">
    <property type="protein sequence ID" value="KYF85258.1"/>
    <property type="molecule type" value="Genomic_DNA"/>
</dbReference>
<protein>
    <submittedName>
        <fullName evidence="1">DUF4442 domain-containing protein</fullName>
    </submittedName>
</protein>
<reference evidence="1 2" key="1">
    <citation type="submission" date="2014-02" db="EMBL/GenBank/DDBJ databases">
        <title>The small core and large imbalanced accessory genome model reveals a collaborative survival strategy of Sorangium cellulosum strains in nature.</title>
        <authorList>
            <person name="Han K."/>
            <person name="Peng R."/>
            <person name="Blom J."/>
            <person name="Li Y.-Z."/>
        </authorList>
    </citation>
    <scope>NUCLEOTIDE SEQUENCE [LARGE SCALE GENOMIC DNA]</scope>
    <source>
        <strain evidence="1 2">So0011-07</strain>
    </source>
</reference>
<dbReference type="Pfam" id="PF14539">
    <property type="entry name" value="DUF4442"/>
    <property type="match status" value="1"/>
</dbReference>
<sequence length="170" mass="18783">MNFSDLSLASLTASSRRNVLRDLWDKLRHVPGGKRLFSKTLGVMAPYTSSIRADIEVLERGRAEVTMRDRPGLRNHLRSVHAVALVNLAELTGNTALAYSLPDDARFIVAGLSIEYLKKARGTIRAVCECPVPDTSERREYQIPVSLRDATGTEVARATLRSLVGPKKQP</sequence>
<evidence type="ECO:0000313" key="1">
    <source>
        <dbReference type="EMBL" id="KYF85258.1"/>
    </source>
</evidence>
<dbReference type="Gene3D" id="3.10.129.10">
    <property type="entry name" value="Hotdog Thioesterase"/>
    <property type="match status" value="1"/>
</dbReference>
<dbReference type="InterPro" id="IPR029069">
    <property type="entry name" value="HotDog_dom_sf"/>
</dbReference>
<organism evidence="1 2">
    <name type="scientific">Sorangium cellulosum</name>
    <name type="common">Polyangium cellulosum</name>
    <dbReference type="NCBI Taxonomy" id="56"/>
    <lineage>
        <taxon>Bacteria</taxon>
        <taxon>Pseudomonadati</taxon>
        <taxon>Myxococcota</taxon>
        <taxon>Polyangia</taxon>
        <taxon>Polyangiales</taxon>
        <taxon>Polyangiaceae</taxon>
        <taxon>Sorangium</taxon>
    </lineage>
</organism>
<name>A0A150RZQ1_SORCE</name>
<dbReference type="InterPro" id="IPR027961">
    <property type="entry name" value="DUF4442"/>
</dbReference>
<comment type="caution">
    <text evidence="1">The sequence shown here is derived from an EMBL/GenBank/DDBJ whole genome shotgun (WGS) entry which is preliminary data.</text>
</comment>
<dbReference type="CDD" id="cd03443">
    <property type="entry name" value="PaaI_thioesterase"/>
    <property type="match status" value="1"/>
</dbReference>
<gene>
    <name evidence="1" type="ORF">BE17_04610</name>
</gene>